<dbReference type="Proteomes" id="UP001055658">
    <property type="component" value="Chromosome"/>
</dbReference>
<dbReference type="EMBL" id="CP092418">
    <property type="protein sequence ID" value="USD19804.1"/>
    <property type="molecule type" value="Genomic_DNA"/>
</dbReference>
<organism evidence="2 3">
    <name type="scientific">Microbulbifer variabilis</name>
    <dbReference type="NCBI Taxonomy" id="266805"/>
    <lineage>
        <taxon>Bacteria</taxon>
        <taxon>Pseudomonadati</taxon>
        <taxon>Pseudomonadota</taxon>
        <taxon>Gammaproteobacteria</taxon>
        <taxon>Cellvibrionales</taxon>
        <taxon>Microbulbiferaceae</taxon>
        <taxon>Microbulbifer</taxon>
    </lineage>
</organism>
<evidence type="ECO:0000256" key="1">
    <source>
        <dbReference type="SAM" id="SignalP"/>
    </source>
</evidence>
<evidence type="ECO:0000313" key="2">
    <source>
        <dbReference type="EMBL" id="USD19804.1"/>
    </source>
</evidence>
<keyword evidence="3" id="KW-1185">Reference proteome</keyword>
<gene>
    <name evidence="2" type="ORF">MJO52_12000</name>
</gene>
<keyword evidence="1" id="KW-0732">Signal</keyword>
<accession>A0ABY4V6B5</accession>
<evidence type="ECO:0008006" key="4">
    <source>
        <dbReference type="Google" id="ProtNLM"/>
    </source>
</evidence>
<feature type="signal peptide" evidence="1">
    <location>
        <begin position="1"/>
        <end position="22"/>
    </location>
</feature>
<protein>
    <recommendedName>
        <fullName evidence="4">DUF2846 domain-containing protein</fullName>
    </recommendedName>
</protein>
<dbReference type="RefSeq" id="WP_252081898.1">
    <property type="nucleotide sequence ID" value="NZ_CP092418.1"/>
</dbReference>
<name>A0ABY4V6B5_9GAMM</name>
<sequence length="141" mass="15629">MHSNFFRAVVVALICFSANALAADKVVILANGSINTPIVVASPEPEPEPEQFETTFHAKGWGSCAADLYIDGQYILRISSSREYKFSYTFKSGTHSVYLQNWADSCVVSGPHVNAVQVEVKLNGQLLARAKHDDRYVFFKL</sequence>
<reference evidence="2" key="1">
    <citation type="submission" date="2022-02" db="EMBL/GenBank/DDBJ databases">
        <title>Coral-associated bacteria.</title>
        <authorList>
            <person name="Tang K."/>
            <person name="Wang X."/>
        </authorList>
    </citation>
    <scope>NUCLEOTIDE SEQUENCE</scope>
    <source>
        <strain evidence="2">SCSIO 43006</strain>
    </source>
</reference>
<feature type="chain" id="PRO_5045582716" description="DUF2846 domain-containing protein" evidence="1">
    <location>
        <begin position="23"/>
        <end position="141"/>
    </location>
</feature>
<proteinExistence type="predicted"/>
<evidence type="ECO:0000313" key="3">
    <source>
        <dbReference type="Proteomes" id="UP001055658"/>
    </source>
</evidence>